<gene>
    <name evidence="1" type="ORF">GOP47_0021154</name>
</gene>
<dbReference type="EMBL" id="JABFUD020000020">
    <property type="protein sequence ID" value="KAI5064484.1"/>
    <property type="molecule type" value="Genomic_DNA"/>
</dbReference>
<feature type="non-terminal residue" evidence="1">
    <location>
        <position position="112"/>
    </location>
</feature>
<accession>A0A9D4UC57</accession>
<dbReference type="Proteomes" id="UP000886520">
    <property type="component" value="Chromosome 20"/>
</dbReference>
<organism evidence="1 2">
    <name type="scientific">Adiantum capillus-veneris</name>
    <name type="common">Maidenhair fern</name>
    <dbReference type="NCBI Taxonomy" id="13818"/>
    <lineage>
        <taxon>Eukaryota</taxon>
        <taxon>Viridiplantae</taxon>
        <taxon>Streptophyta</taxon>
        <taxon>Embryophyta</taxon>
        <taxon>Tracheophyta</taxon>
        <taxon>Polypodiopsida</taxon>
        <taxon>Polypodiidae</taxon>
        <taxon>Polypodiales</taxon>
        <taxon>Pteridineae</taxon>
        <taxon>Pteridaceae</taxon>
        <taxon>Vittarioideae</taxon>
        <taxon>Adiantum</taxon>
    </lineage>
</organism>
<evidence type="ECO:0000313" key="1">
    <source>
        <dbReference type="EMBL" id="KAI5064484.1"/>
    </source>
</evidence>
<sequence>MVLKSSQVIAARLMQVERLNDLLMKLSSICKANISSSRIPYAPTALIFVPYHCKRASLLFHIKTVVMQLQPSPWPPCLQYAPTTLKMIYHCKRVLSALPYQSLVTQLQALQC</sequence>
<name>A0A9D4UC57_ADICA</name>
<reference evidence="1" key="1">
    <citation type="submission" date="2021-01" db="EMBL/GenBank/DDBJ databases">
        <title>Adiantum capillus-veneris genome.</title>
        <authorList>
            <person name="Fang Y."/>
            <person name="Liao Q."/>
        </authorList>
    </citation>
    <scope>NUCLEOTIDE SEQUENCE</scope>
    <source>
        <strain evidence="1">H3</strain>
        <tissue evidence="1">Leaf</tissue>
    </source>
</reference>
<keyword evidence="2" id="KW-1185">Reference proteome</keyword>
<proteinExistence type="predicted"/>
<comment type="caution">
    <text evidence="1">The sequence shown here is derived from an EMBL/GenBank/DDBJ whole genome shotgun (WGS) entry which is preliminary data.</text>
</comment>
<evidence type="ECO:0000313" key="2">
    <source>
        <dbReference type="Proteomes" id="UP000886520"/>
    </source>
</evidence>
<protein>
    <submittedName>
        <fullName evidence="1">Uncharacterized protein</fullName>
    </submittedName>
</protein>
<dbReference type="AlphaFoldDB" id="A0A9D4UC57"/>